<dbReference type="Gene3D" id="3.30.457.10">
    <property type="entry name" value="Copper amine oxidase-like, N-terminal domain"/>
    <property type="match status" value="1"/>
</dbReference>
<organism evidence="2 3">
    <name type="scientific">Paenibacillus monticola</name>
    <dbReference type="NCBI Taxonomy" id="2666075"/>
    <lineage>
        <taxon>Bacteria</taxon>
        <taxon>Bacillati</taxon>
        <taxon>Bacillota</taxon>
        <taxon>Bacilli</taxon>
        <taxon>Bacillales</taxon>
        <taxon>Paenibacillaceae</taxon>
        <taxon>Paenibacillus</taxon>
    </lineage>
</organism>
<evidence type="ECO:0000259" key="1">
    <source>
        <dbReference type="Pfam" id="PF07833"/>
    </source>
</evidence>
<dbReference type="Pfam" id="PF07833">
    <property type="entry name" value="Cu_amine_oxidN1"/>
    <property type="match status" value="1"/>
</dbReference>
<dbReference type="InterPro" id="IPR012854">
    <property type="entry name" value="Cu_amine_oxidase-like_N"/>
</dbReference>
<feature type="domain" description="Copper amine oxidase-like N-terminal" evidence="1">
    <location>
        <begin position="46"/>
        <end position="154"/>
    </location>
</feature>
<evidence type="ECO:0000313" key="2">
    <source>
        <dbReference type="EMBL" id="MRN56487.1"/>
    </source>
</evidence>
<dbReference type="SUPFAM" id="SSF55383">
    <property type="entry name" value="Copper amine oxidase, domain N"/>
    <property type="match status" value="1"/>
</dbReference>
<name>A0A7X2HAD6_9BACL</name>
<keyword evidence="3" id="KW-1185">Reference proteome</keyword>
<gene>
    <name evidence="2" type="ORF">GJB61_26350</name>
</gene>
<comment type="caution">
    <text evidence="2">The sequence shown here is derived from an EMBL/GenBank/DDBJ whole genome shotgun (WGS) entry which is preliminary data.</text>
</comment>
<proteinExistence type="predicted"/>
<dbReference type="Proteomes" id="UP000463051">
    <property type="component" value="Unassembled WGS sequence"/>
</dbReference>
<reference evidence="2 3" key="1">
    <citation type="submission" date="2019-11" db="EMBL/GenBank/DDBJ databases">
        <title>Paenibacillus monticola sp. nov., a novel PGPR strain isolated from mountain sample in China.</title>
        <authorList>
            <person name="Zhao Q."/>
            <person name="Li H.-P."/>
            <person name="Zhang J.-L."/>
        </authorList>
    </citation>
    <scope>NUCLEOTIDE SEQUENCE [LARGE SCALE GENOMIC DNA]</scope>
    <source>
        <strain evidence="2 3">LC-T2</strain>
    </source>
</reference>
<sequence length="407" mass="45245">MRLFYKELYIKERILLKKLLSLLSISLLALVLAVPAFAAAKPIDVYINGSKVTFAAGSPYLQNNSVLVPFRVVFEKLGLQVLWDAKTQTVTGKSADLVISLKVGSNRATVNGTVKKLTLAPVSKSSTTYIPLRFIAEATGGTAVWNPANRSVQIDTAVSKTADEAAITALIKLSNQYYNEEKAISFYSLMDSESSYTESVSDLNTTFEQYDLKNTIDNLEILSLKGNEATVYTIEHSVRTGGYYMPDQQIEYLYTLVRKNGVWKISDFESQNSTVLLTRDQALIAADVPPADSAAIKENINKYYQYLNEENTEGVISTMTSYGEDYNASYKADLNEFFSSYNITNTPGVSNIYYYSAGEAAIYVESKDKDASEAETYEQGNIFILSKADNGSWTIDDTYNVFYELSK</sequence>
<protein>
    <recommendedName>
        <fullName evidence="1">Copper amine oxidase-like N-terminal domain-containing protein</fullName>
    </recommendedName>
</protein>
<dbReference type="EMBL" id="WJXB01000014">
    <property type="protein sequence ID" value="MRN56487.1"/>
    <property type="molecule type" value="Genomic_DNA"/>
</dbReference>
<evidence type="ECO:0000313" key="3">
    <source>
        <dbReference type="Proteomes" id="UP000463051"/>
    </source>
</evidence>
<dbReference type="AlphaFoldDB" id="A0A7X2HAD6"/>
<accession>A0A7X2HAD6</accession>
<dbReference type="InterPro" id="IPR036582">
    <property type="entry name" value="Mao_N_sf"/>
</dbReference>